<keyword evidence="6" id="KW-0811">Translocation</keyword>
<evidence type="ECO:0000256" key="7">
    <source>
        <dbReference type="ARBA" id="ARBA00023132"/>
    </source>
</evidence>
<dbReference type="GO" id="GO:0006405">
    <property type="term" value="P:RNA export from nucleus"/>
    <property type="evidence" value="ECO:0007669"/>
    <property type="project" value="TreeGrafter"/>
</dbReference>
<dbReference type="Pfam" id="PF04096">
    <property type="entry name" value="Nucleoporin2"/>
    <property type="match status" value="1"/>
</dbReference>
<keyword evidence="4" id="KW-0509">mRNA transport</keyword>
<dbReference type="InterPro" id="IPR007230">
    <property type="entry name" value="Nup98_auto-Pept-S59_dom"/>
</dbReference>
<dbReference type="GO" id="GO:0044614">
    <property type="term" value="C:nuclear pore cytoplasmic filaments"/>
    <property type="evidence" value="ECO:0007669"/>
    <property type="project" value="TreeGrafter"/>
</dbReference>
<dbReference type="Gene3D" id="3.30.1610.10">
    <property type="entry name" value="Peptidase S59, nucleoporin"/>
    <property type="match status" value="1"/>
</dbReference>
<feature type="region of interest" description="Disordered" evidence="9">
    <location>
        <begin position="544"/>
        <end position="564"/>
    </location>
</feature>
<evidence type="ECO:0000313" key="12">
    <source>
        <dbReference type="EnsemblPlants" id="AUR62044223-RA:cds"/>
    </source>
</evidence>
<dbReference type="InterPro" id="IPR036903">
    <property type="entry name" value="Nup98_auto-Pept-S59_dom_sf"/>
</dbReference>
<evidence type="ECO:0000256" key="3">
    <source>
        <dbReference type="ARBA" id="ARBA00022448"/>
    </source>
</evidence>
<dbReference type="EnsemblPlants" id="AUR62044223-RA">
    <property type="protein sequence ID" value="AUR62044223-RA:cds"/>
    <property type="gene ID" value="AUR62044223"/>
</dbReference>
<name>A0A803NDM6_CHEQI</name>
<dbReference type="AlphaFoldDB" id="A0A803NDM6"/>
<evidence type="ECO:0000313" key="13">
    <source>
        <dbReference type="Proteomes" id="UP000596660"/>
    </source>
</evidence>
<feature type="domain" description="Peptidase S59" evidence="11">
    <location>
        <begin position="584"/>
        <end position="712"/>
    </location>
</feature>
<comment type="similarity">
    <text evidence="2">Belongs to the nucleoporin GLFG family.</text>
</comment>
<accession>A0A803NDM6</accession>
<dbReference type="GO" id="GO:0000973">
    <property type="term" value="P:post-transcriptional tethering of RNA polymerase II gene DNA at nuclear periphery"/>
    <property type="evidence" value="ECO:0007669"/>
    <property type="project" value="TreeGrafter"/>
</dbReference>
<dbReference type="PANTHER" id="PTHR23198">
    <property type="entry name" value="NUCLEOPORIN"/>
    <property type="match status" value="1"/>
</dbReference>
<dbReference type="Gene3D" id="1.10.10.2360">
    <property type="match status" value="1"/>
</dbReference>
<dbReference type="PANTHER" id="PTHR23198:SF6">
    <property type="entry name" value="NUCLEAR PORE COMPLEX PROTEIN NUP98-NUP96"/>
    <property type="match status" value="1"/>
</dbReference>
<evidence type="ECO:0000256" key="2">
    <source>
        <dbReference type="ARBA" id="ARBA00008926"/>
    </source>
</evidence>
<keyword evidence="10" id="KW-0732">Signal</keyword>
<comment type="subcellular location">
    <subcellularLocation>
        <location evidence="1">Nucleus</location>
        <location evidence="1">Nuclear pore complex</location>
    </subcellularLocation>
</comment>
<keyword evidence="13" id="KW-1185">Reference proteome</keyword>
<dbReference type="Proteomes" id="UP000596660">
    <property type="component" value="Unplaced"/>
</dbReference>
<sequence length="712" mass="75306">MVGLLSVGCRLLSVGPWCIAPVFGQVSASLETPREFGNVSNLSNLFASQGFGGNATNVFGASLSPFETSSVFGSGSNLNNLFASNAMGTTNFPNVSTQGSGFGYNATNAFGEASSWGHQLCLGVVAIRVIRLILMQWGLQISLMYLPNGTTSLPSQGIIFGGSTTNVLGSTSSSLGMSSLFGKGSNSNLMFDPSITGSTASPSFINQGSFIGGKSTSVFGVSSASSPSLTIGRQPTAFFGSSSTFGTTNVGNDGPFGSTTSRGAFGGIGNTSARACGPPAIVGFTSNNSSNAAAFMPLRNAPASHVTGSNFGQTSNALGIMPANPFSTSSFVATPSLPAGMPCYAGKSHEELRWENYGLKSGVTSFLGIPTPSCSAPAFPTNMNTPTFQIPSPNLSAFNTRTPIITGSGCDQVTAGDPNNQLLHNPQLSTQDLRLWPDYLRTTPKHLSIHSPSTGNGYDQVASSSAIRLTKPWPNNGNSVIHTIVPFFDQAAEGLNISKGYNYIIPRENPRSVIAASTEPTFDNASKKEASALNHAATVEYEDGTDNAKKAQISSSEPISHKDDFAKTNDSAKELELLLPKLQRSDYYTEPKIEKLASIERSNPGFCSHVKDFVVGRDGFGWVKFYGETSVRGLSLDSLVHFNYREVIVYDDESEKPSVGQGLNKAAEVTLLNVKYVDKIGKQHTSEKMVEKYIEKLKQAAEKQGAEFSPMI</sequence>
<proteinExistence type="inferred from homology"/>
<dbReference type="GO" id="GO:0034398">
    <property type="term" value="P:telomere tethering at nuclear periphery"/>
    <property type="evidence" value="ECO:0007669"/>
    <property type="project" value="TreeGrafter"/>
</dbReference>
<keyword evidence="5" id="KW-0653">Protein transport</keyword>
<evidence type="ECO:0000259" key="11">
    <source>
        <dbReference type="PROSITE" id="PS51434"/>
    </source>
</evidence>
<reference evidence="12" key="2">
    <citation type="submission" date="2021-03" db="UniProtKB">
        <authorList>
            <consortium name="EnsemblPlants"/>
        </authorList>
    </citation>
    <scope>IDENTIFICATION</scope>
</reference>
<keyword evidence="8" id="KW-0539">Nucleus</keyword>
<evidence type="ECO:0000256" key="4">
    <source>
        <dbReference type="ARBA" id="ARBA00022816"/>
    </source>
</evidence>
<organism evidence="12 13">
    <name type="scientific">Chenopodium quinoa</name>
    <name type="common">Quinoa</name>
    <dbReference type="NCBI Taxonomy" id="63459"/>
    <lineage>
        <taxon>Eukaryota</taxon>
        <taxon>Viridiplantae</taxon>
        <taxon>Streptophyta</taxon>
        <taxon>Embryophyta</taxon>
        <taxon>Tracheophyta</taxon>
        <taxon>Spermatophyta</taxon>
        <taxon>Magnoliopsida</taxon>
        <taxon>eudicotyledons</taxon>
        <taxon>Gunneridae</taxon>
        <taxon>Pentapetalae</taxon>
        <taxon>Caryophyllales</taxon>
        <taxon>Chenopodiaceae</taxon>
        <taxon>Chenopodioideae</taxon>
        <taxon>Atripliceae</taxon>
        <taxon>Chenopodium</taxon>
    </lineage>
</organism>
<feature type="chain" id="PRO_5031453336" description="Peptidase S59 domain-containing protein" evidence="10">
    <location>
        <begin position="25"/>
        <end position="712"/>
    </location>
</feature>
<dbReference type="GO" id="GO:0017056">
    <property type="term" value="F:structural constituent of nuclear pore"/>
    <property type="evidence" value="ECO:0007669"/>
    <property type="project" value="InterPro"/>
</dbReference>
<keyword evidence="7" id="KW-0906">Nuclear pore complex</keyword>
<evidence type="ECO:0000256" key="6">
    <source>
        <dbReference type="ARBA" id="ARBA00023010"/>
    </source>
</evidence>
<dbReference type="SUPFAM" id="SSF82215">
    <property type="entry name" value="C-terminal autoproteolytic domain of nucleoporin nup98"/>
    <property type="match status" value="1"/>
</dbReference>
<evidence type="ECO:0000256" key="9">
    <source>
        <dbReference type="SAM" id="MobiDB-lite"/>
    </source>
</evidence>
<dbReference type="GO" id="GO:0006606">
    <property type="term" value="P:protein import into nucleus"/>
    <property type="evidence" value="ECO:0007669"/>
    <property type="project" value="TreeGrafter"/>
</dbReference>
<keyword evidence="3" id="KW-0813">Transport</keyword>
<evidence type="ECO:0000256" key="1">
    <source>
        <dbReference type="ARBA" id="ARBA00004567"/>
    </source>
</evidence>
<dbReference type="InterPro" id="IPR037665">
    <property type="entry name" value="Nucleoporin_S59-like"/>
</dbReference>
<dbReference type="GO" id="GO:0051028">
    <property type="term" value="P:mRNA transport"/>
    <property type="evidence" value="ECO:0007669"/>
    <property type="project" value="UniProtKB-KW"/>
</dbReference>
<dbReference type="GO" id="GO:0003723">
    <property type="term" value="F:RNA binding"/>
    <property type="evidence" value="ECO:0007669"/>
    <property type="project" value="TreeGrafter"/>
</dbReference>
<dbReference type="PROSITE" id="PS51434">
    <property type="entry name" value="NUP_C"/>
    <property type="match status" value="1"/>
</dbReference>
<evidence type="ECO:0000256" key="5">
    <source>
        <dbReference type="ARBA" id="ARBA00022927"/>
    </source>
</evidence>
<dbReference type="GO" id="GO:0008139">
    <property type="term" value="F:nuclear localization sequence binding"/>
    <property type="evidence" value="ECO:0007669"/>
    <property type="project" value="TreeGrafter"/>
</dbReference>
<evidence type="ECO:0000256" key="10">
    <source>
        <dbReference type="SAM" id="SignalP"/>
    </source>
</evidence>
<reference evidence="12" key="1">
    <citation type="journal article" date="2017" name="Nature">
        <title>The genome of Chenopodium quinoa.</title>
        <authorList>
            <person name="Jarvis D.E."/>
            <person name="Ho Y.S."/>
            <person name="Lightfoot D.J."/>
            <person name="Schmoeckel S.M."/>
            <person name="Li B."/>
            <person name="Borm T.J.A."/>
            <person name="Ohyanagi H."/>
            <person name="Mineta K."/>
            <person name="Michell C.T."/>
            <person name="Saber N."/>
            <person name="Kharbatia N.M."/>
            <person name="Rupper R.R."/>
            <person name="Sharp A.R."/>
            <person name="Dally N."/>
            <person name="Boughton B.A."/>
            <person name="Woo Y.H."/>
            <person name="Gao G."/>
            <person name="Schijlen E.G.W.M."/>
            <person name="Guo X."/>
            <person name="Momin A.A."/>
            <person name="Negrao S."/>
            <person name="Al-Babili S."/>
            <person name="Gehring C."/>
            <person name="Roessner U."/>
            <person name="Jung C."/>
            <person name="Murphy K."/>
            <person name="Arold S.T."/>
            <person name="Gojobori T."/>
            <person name="van der Linden C.G."/>
            <person name="van Loo E.N."/>
            <person name="Jellen E.N."/>
            <person name="Maughan P.J."/>
            <person name="Tester M."/>
        </authorList>
    </citation>
    <scope>NUCLEOTIDE SEQUENCE [LARGE SCALE GENOMIC DNA]</scope>
    <source>
        <strain evidence="12">cv. PI 614886</strain>
    </source>
</reference>
<feature type="signal peptide" evidence="10">
    <location>
        <begin position="1"/>
        <end position="24"/>
    </location>
</feature>
<dbReference type="Gramene" id="AUR62044223-RA">
    <property type="protein sequence ID" value="AUR62044223-RA:cds"/>
    <property type="gene ID" value="AUR62044223"/>
</dbReference>
<protein>
    <recommendedName>
        <fullName evidence="11">Peptidase S59 domain-containing protein</fullName>
    </recommendedName>
</protein>
<evidence type="ECO:0000256" key="8">
    <source>
        <dbReference type="ARBA" id="ARBA00023242"/>
    </source>
</evidence>